<dbReference type="OrthoDB" id="3365660at2"/>
<dbReference type="AlphaFoldDB" id="A0A229SM42"/>
<feature type="domain" description="Activator of Hsp90 ATPase homologue 1/2-like C-terminal" evidence="2">
    <location>
        <begin position="14"/>
        <end position="153"/>
    </location>
</feature>
<evidence type="ECO:0000313" key="3">
    <source>
        <dbReference type="EMBL" id="OXM59731.1"/>
    </source>
</evidence>
<dbReference type="InterPro" id="IPR013538">
    <property type="entry name" value="ASHA1/2-like_C"/>
</dbReference>
<proteinExistence type="inferred from homology"/>
<protein>
    <submittedName>
        <fullName evidence="3">Polyketide cyclase</fullName>
    </submittedName>
</protein>
<dbReference type="Gene3D" id="3.30.530.20">
    <property type="match status" value="1"/>
</dbReference>
<dbReference type="EMBL" id="NMUL01000076">
    <property type="protein sequence ID" value="OXM59731.1"/>
    <property type="molecule type" value="Genomic_DNA"/>
</dbReference>
<organism evidence="3 4">
    <name type="scientific">Amycolatopsis vastitatis</name>
    <dbReference type="NCBI Taxonomy" id="1905142"/>
    <lineage>
        <taxon>Bacteria</taxon>
        <taxon>Bacillati</taxon>
        <taxon>Actinomycetota</taxon>
        <taxon>Actinomycetes</taxon>
        <taxon>Pseudonocardiales</taxon>
        <taxon>Pseudonocardiaceae</taxon>
        <taxon>Amycolatopsis</taxon>
    </lineage>
</organism>
<dbReference type="Proteomes" id="UP000215199">
    <property type="component" value="Unassembled WGS sequence"/>
</dbReference>
<comment type="caution">
    <text evidence="3">The sequence shown here is derived from an EMBL/GenBank/DDBJ whole genome shotgun (WGS) entry which is preliminary data.</text>
</comment>
<evidence type="ECO:0000256" key="1">
    <source>
        <dbReference type="ARBA" id="ARBA00006817"/>
    </source>
</evidence>
<keyword evidence="4" id="KW-1185">Reference proteome</keyword>
<dbReference type="InterPro" id="IPR023393">
    <property type="entry name" value="START-like_dom_sf"/>
</dbReference>
<evidence type="ECO:0000313" key="4">
    <source>
        <dbReference type="Proteomes" id="UP000215199"/>
    </source>
</evidence>
<accession>A0A229SM42</accession>
<dbReference type="SUPFAM" id="SSF55961">
    <property type="entry name" value="Bet v1-like"/>
    <property type="match status" value="1"/>
</dbReference>
<dbReference type="Pfam" id="PF08327">
    <property type="entry name" value="AHSA1"/>
    <property type="match status" value="1"/>
</dbReference>
<gene>
    <name evidence="3" type="ORF">CF165_46340</name>
</gene>
<name>A0A229SM42_9PSEU</name>
<dbReference type="RefSeq" id="WP_093953980.1">
    <property type="nucleotide sequence ID" value="NZ_NMUL01000076.1"/>
</dbReference>
<reference evidence="4" key="1">
    <citation type="submission" date="2017-07" db="EMBL/GenBank/DDBJ databases">
        <title>Comparative genome mining reveals phylogenetic distribution patterns of secondary metabolites in Amycolatopsis.</title>
        <authorList>
            <person name="Adamek M."/>
            <person name="Alanjary M."/>
            <person name="Sales-Ortells H."/>
            <person name="Goodfellow M."/>
            <person name="Bull A.T."/>
            <person name="Kalinowski J."/>
            <person name="Ziemert N."/>
        </authorList>
    </citation>
    <scope>NUCLEOTIDE SEQUENCE [LARGE SCALE GENOMIC DNA]</scope>
    <source>
        <strain evidence="4">H5</strain>
    </source>
</reference>
<evidence type="ECO:0000259" key="2">
    <source>
        <dbReference type="Pfam" id="PF08327"/>
    </source>
</evidence>
<sequence length="158" mass="17739">MNPDLDLGIDRVIRAPRKQVWDAWTDPANLARWWVPAPARCRVERLDVRSGGAFVTLRSDDGDRFVPHLDACFLVVEEYERIVFTNAIDSGWRPASPGPISMTAEVVLQDHPDGTDYRIIVRHGDPAACTRHAELGFTEGWGTTTSQLTRLVESRTGR</sequence>
<comment type="similarity">
    <text evidence="1">Belongs to the AHA1 family.</text>
</comment>